<dbReference type="Pfam" id="PF01957">
    <property type="entry name" value="NfeD"/>
    <property type="match status" value="1"/>
</dbReference>
<feature type="domain" description="NfeD-like C-terminal" evidence="6">
    <location>
        <begin position="90"/>
        <end position="146"/>
    </location>
</feature>
<dbReference type="RefSeq" id="WP_178931735.1">
    <property type="nucleotide sequence ID" value="NZ_JACBAZ010000002.1"/>
</dbReference>
<keyword evidence="3 5" id="KW-1133">Transmembrane helix</keyword>
<dbReference type="PANTHER" id="PTHR33507:SF3">
    <property type="entry name" value="INNER MEMBRANE PROTEIN YBBJ"/>
    <property type="match status" value="1"/>
</dbReference>
<accession>A0A851GC97</accession>
<dbReference type="AlphaFoldDB" id="A0A851GC97"/>
<name>A0A851GC97_9BACT</name>
<comment type="caution">
    <text evidence="7">The sequence shown here is derived from an EMBL/GenBank/DDBJ whole genome shotgun (WGS) entry which is preliminary data.</text>
</comment>
<feature type="transmembrane region" description="Helical" evidence="5">
    <location>
        <begin position="43"/>
        <end position="69"/>
    </location>
</feature>
<evidence type="ECO:0000256" key="5">
    <source>
        <dbReference type="SAM" id="Phobius"/>
    </source>
</evidence>
<evidence type="ECO:0000256" key="2">
    <source>
        <dbReference type="ARBA" id="ARBA00022692"/>
    </source>
</evidence>
<evidence type="ECO:0000256" key="1">
    <source>
        <dbReference type="ARBA" id="ARBA00004141"/>
    </source>
</evidence>
<sequence length="146" mass="15868">MMEYEATILWFIAGLVLILLEFVIPGVVIIFFGLGAWMVSIGLWLGLIDSVAAQCMVFSTSSLLMLFVLRRYVSSWFVGGSWNGGSNVDEEFVGKSVRVVHAIGGGDNPGKVELKGAEWVAFADQAMDVGTHATVVKRDGIHLMVE</sequence>
<gene>
    <name evidence="7" type="ORF">HW115_06250</name>
</gene>
<evidence type="ECO:0000256" key="3">
    <source>
        <dbReference type="ARBA" id="ARBA00022989"/>
    </source>
</evidence>
<keyword evidence="2 5" id="KW-0812">Transmembrane</keyword>
<dbReference type="EMBL" id="JACBAZ010000002">
    <property type="protein sequence ID" value="NWK55203.1"/>
    <property type="molecule type" value="Genomic_DNA"/>
</dbReference>
<organism evidence="7 8">
    <name type="scientific">Oceaniferula marina</name>
    <dbReference type="NCBI Taxonomy" id="2748318"/>
    <lineage>
        <taxon>Bacteria</taxon>
        <taxon>Pseudomonadati</taxon>
        <taxon>Verrucomicrobiota</taxon>
        <taxon>Verrucomicrobiia</taxon>
        <taxon>Verrucomicrobiales</taxon>
        <taxon>Verrucomicrobiaceae</taxon>
        <taxon>Oceaniferula</taxon>
    </lineage>
</organism>
<dbReference type="Gene3D" id="2.40.50.140">
    <property type="entry name" value="Nucleic acid-binding proteins"/>
    <property type="match status" value="1"/>
</dbReference>
<evidence type="ECO:0000256" key="4">
    <source>
        <dbReference type="ARBA" id="ARBA00023136"/>
    </source>
</evidence>
<dbReference type="InterPro" id="IPR002810">
    <property type="entry name" value="NfeD-like_C"/>
</dbReference>
<evidence type="ECO:0000313" key="7">
    <source>
        <dbReference type="EMBL" id="NWK55203.1"/>
    </source>
</evidence>
<dbReference type="Proteomes" id="UP000557872">
    <property type="component" value="Unassembled WGS sequence"/>
</dbReference>
<evidence type="ECO:0000313" key="8">
    <source>
        <dbReference type="Proteomes" id="UP000557872"/>
    </source>
</evidence>
<dbReference type="InterPro" id="IPR052165">
    <property type="entry name" value="Membrane_assoc_protease"/>
</dbReference>
<feature type="transmembrane region" description="Helical" evidence="5">
    <location>
        <begin position="7"/>
        <end position="37"/>
    </location>
</feature>
<keyword evidence="4 5" id="KW-0472">Membrane</keyword>
<keyword evidence="8" id="KW-1185">Reference proteome</keyword>
<comment type="subcellular location">
    <subcellularLocation>
        <location evidence="1">Membrane</location>
        <topology evidence="1">Multi-pass membrane protein</topology>
    </subcellularLocation>
</comment>
<proteinExistence type="predicted"/>
<protein>
    <submittedName>
        <fullName evidence="7">NfeD family protein</fullName>
    </submittedName>
</protein>
<dbReference type="InterPro" id="IPR012340">
    <property type="entry name" value="NA-bd_OB-fold"/>
</dbReference>
<dbReference type="GO" id="GO:0005886">
    <property type="term" value="C:plasma membrane"/>
    <property type="evidence" value="ECO:0007669"/>
    <property type="project" value="TreeGrafter"/>
</dbReference>
<dbReference type="SUPFAM" id="SSF141322">
    <property type="entry name" value="NfeD domain-like"/>
    <property type="match status" value="1"/>
</dbReference>
<evidence type="ECO:0000259" key="6">
    <source>
        <dbReference type="Pfam" id="PF01957"/>
    </source>
</evidence>
<reference evidence="7 8" key="1">
    <citation type="submission" date="2020-07" db="EMBL/GenBank/DDBJ databases">
        <title>Roseicoccus Jingziensis gen. nov., sp. nov., isolated from coastal seawater.</title>
        <authorList>
            <person name="Feng X."/>
        </authorList>
    </citation>
    <scope>NUCLEOTIDE SEQUENCE [LARGE SCALE GENOMIC DNA]</scope>
    <source>
        <strain evidence="7 8">N1E253</strain>
    </source>
</reference>
<dbReference type="PANTHER" id="PTHR33507">
    <property type="entry name" value="INNER MEMBRANE PROTEIN YBBJ"/>
    <property type="match status" value="1"/>
</dbReference>